<proteinExistence type="predicted"/>
<keyword evidence="5" id="KW-1185">Reference proteome</keyword>
<dbReference type="Pfam" id="PF01535">
    <property type="entry name" value="PPR"/>
    <property type="match status" value="4"/>
</dbReference>
<dbReference type="FunFam" id="1.25.40.10:FF:000951">
    <property type="entry name" value="Pentatricopeptide repeat-containing protein, chloroplastic"/>
    <property type="match status" value="1"/>
</dbReference>
<evidence type="ECO:0000313" key="4">
    <source>
        <dbReference type="EMBL" id="KAJ9676187.1"/>
    </source>
</evidence>
<feature type="repeat" description="PPR" evidence="2">
    <location>
        <begin position="623"/>
        <end position="657"/>
    </location>
</feature>
<dbReference type="InterPro" id="IPR002885">
    <property type="entry name" value="PPR_rpt"/>
</dbReference>
<evidence type="ECO:0000256" key="3">
    <source>
        <dbReference type="SAM" id="MobiDB-lite"/>
    </source>
</evidence>
<dbReference type="Gene3D" id="1.25.40.10">
    <property type="entry name" value="Tetratricopeptide repeat domain"/>
    <property type="match status" value="5"/>
</dbReference>
<dbReference type="EMBL" id="JARBHA010000018">
    <property type="protein sequence ID" value="KAJ9676187.1"/>
    <property type="molecule type" value="Genomic_DNA"/>
</dbReference>
<feature type="compositionally biased region" description="Polar residues" evidence="3">
    <location>
        <begin position="22"/>
        <end position="39"/>
    </location>
</feature>
<protein>
    <recommendedName>
        <fullName evidence="6">Pentatricopeptide repeat-containing protein</fullName>
    </recommendedName>
</protein>
<dbReference type="InterPro" id="IPR011990">
    <property type="entry name" value="TPR-like_helical_dom_sf"/>
</dbReference>
<gene>
    <name evidence="4" type="ORF">PVL29_024938</name>
</gene>
<feature type="compositionally biased region" description="Polar residues" evidence="3">
    <location>
        <begin position="70"/>
        <end position="86"/>
    </location>
</feature>
<keyword evidence="1" id="KW-0677">Repeat</keyword>
<comment type="caution">
    <text evidence="4">The sequence shown here is derived from an EMBL/GenBank/DDBJ whole genome shotgun (WGS) entry which is preliminary data.</text>
</comment>
<feature type="repeat" description="PPR" evidence="2">
    <location>
        <begin position="421"/>
        <end position="455"/>
    </location>
</feature>
<evidence type="ECO:0000256" key="1">
    <source>
        <dbReference type="ARBA" id="ARBA00022737"/>
    </source>
</evidence>
<evidence type="ECO:0008006" key="6">
    <source>
        <dbReference type="Google" id="ProtNLM"/>
    </source>
</evidence>
<dbReference type="PANTHER" id="PTHR47926:SF354">
    <property type="entry name" value="REPEAT (PPR-LIKE) SUPERFAMILY PROTEIN, PUTATIVE-RELATED"/>
    <property type="match status" value="1"/>
</dbReference>
<dbReference type="Pfam" id="PF13041">
    <property type="entry name" value="PPR_2"/>
    <property type="match status" value="3"/>
</dbReference>
<feature type="compositionally biased region" description="Basic residues" evidence="3">
    <location>
        <begin position="87"/>
        <end position="97"/>
    </location>
</feature>
<accession>A0AA38YTD4</accession>
<sequence>MNTIDSPLLSTSIRLSPKTLLKPSNSLNKPNFKPSSTHLKTPLKSPENLTFSQKDAYPMSLPLQSKNPHAIYSDNQTTPSRPTQTHFRTRLKSPKKKPFSEKDAFPMSLPLHTKNPHAIYGDIQRFARQGKLKEALTILDYCDQQGIPVNPTTFSSLLRACVESKSLTHGKQIHVHIRINGLENNEFLRTKLVYMYTSCGSLEDARGVFDGLSYKSVYTWNALLRGNVISGRRHYREALSTYSEMRELGVELNVYSFSCMIKSFAGATAFRQGLKAHALLIKNGLVDSSILRTSLIDMYFKCGKIKLARLMFEEIVERDVVVWGAMIAGFGHNRLQREALEYLRWMRREGICPNSVIMTTILPVIGEVGAWKLGREVHAYVVKTKSYSKQVFIQSALIDMYCKCGDIASGRQVFYASAVRNAVSWTALMSGYVSNGRLDQALRSIAWMQQEGFRPDVVTVATVLPVCAELRALRQGKEIHSYAMKNGFLPNVSIATSLMVMYSKCGNLDYSFKLFDGMDKRNVISWTAMIDSYVENGCLHEAVGVFRSMQLSKHRPDSVAMARILSICGELRVLKLGKEIHGQILKKDFESIPFVSAEIIKMYGNFGAISKAKLAFKAIPAKGSRAWTAIIEAYGYNDLYQDAINLFHQMQSDGFTPNHYTFKAVLSICERAELADDACLIFNLMSQRYRIKASNEHYSSIIELLNRVGRTEDAQRFIQMRSASP</sequence>
<feature type="repeat" description="PPR" evidence="2">
    <location>
        <begin position="319"/>
        <end position="353"/>
    </location>
</feature>
<reference evidence="4 5" key="1">
    <citation type="journal article" date="2023" name="BMC Biotechnol.">
        <title>Vitis rotundifolia cv Carlos genome sequencing.</title>
        <authorList>
            <person name="Huff M."/>
            <person name="Hulse-Kemp A."/>
            <person name="Scheffler B."/>
            <person name="Youngblood R."/>
            <person name="Simpson S."/>
            <person name="Babiker E."/>
            <person name="Staton M."/>
        </authorList>
    </citation>
    <scope>NUCLEOTIDE SEQUENCE [LARGE SCALE GENOMIC DNA]</scope>
    <source>
        <tissue evidence="4">Leaf</tissue>
    </source>
</reference>
<feature type="region of interest" description="Disordered" evidence="3">
    <location>
        <begin position="70"/>
        <end position="107"/>
    </location>
</feature>
<dbReference type="PROSITE" id="PS51375">
    <property type="entry name" value="PPR"/>
    <property type="match status" value="5"/>
</dbReference>
<dbReference type="GO" id="GO:0003723">
    <property type="term" value="F:RNA binding"/>
    <property type="evidence" value="ECO:0007669"/>
    <property type="project" value="InterPro"/>
</dbReference>
<dbReference type="AlphaFoldDB" id="A0AA38YTD4"/>
<name>A0AA38YTD4_VITRO</name>
<evidence type="ECO:0000256" key="2">
    <source>
        <dbReference type="PROSITE-ProRule" id="PRU00708"/>
    </source>
</evidence>
<dbReference type="GO" id="GO:0009451">
    <property type="term" value="P:RNA modification"/>
    <property type="evidence" value="ECO:0007669"/>
    <property type="project" value="InterPro"/>
</dbReference>
<dbReference type="InterPro" id="IPR046960">
    <property type="entry name" value="PPR_At4g14850-like_plant"/>
</dbReference>
<feature type="repeat" description="PPR" evidence="2">
    <location>
        <begin position="522"/>
        <end position="556"/>
    </location>
</feature>
<dbReference type="FunFam" id="1.25.40.10:FF:001058">
    <property type="entry name" value="Pentatricopeptide repeat-containing protein chloroplastic"/>
    <property type="match status" value="1"/>
</dbReference>
<feature type="repeat" description="PPR" evidence="2">
    <location>
        <begin position="216"/>
        <end position="252"/>
    </location>
</feature>
<feature type="region of interest" description="Disordered" evidence="3">
    <location>
        <begin position="20"/>
        <end position="49"/>
    </location>
</feature>
<dbReference type="FunFam" id="1.25.40.10:FF:001061">
    <property type="entry name" value="Pentatricopeptide repeat-containing protein, chloroplastic"/>
    <property type="match status" value="1"/>
</dbReference>
<dbReference type="NCBIfam" id="TIGR00756">
    <property type="entry name" value="PPR"/>
    <property type="match status" value="3"/>
</dbReference>
<organism evidence="4 5">
    <name type="scientific">Vitis rotundifolia</name>
    <name type="common">Muscadine grape</name>
    <dbReference type="NCBI Taxonomy" id="103349"/>
    <lineage>
        <taxon>Eukaryota</taxon>
        <taxon>Viridiplantae</taxon>
        <taxon>Streptophyta</taxon>
        <taxon>Embryophyta</taxon>
        <taxon>Tracheophyta</taxon>
        <taxon>Spermatophyta</taxon>
        <taxon>Magnoliopsida</taxon>
        <taxon>eudicotyledons</taxon>
        <taxon>Gunneridae</taxon>
        <taxon>Pentapetalae</taxon>
        <taxon>rosids</taxon>
        <taxon>Vitales</taxon>
        <taxon>Vitaceae</taxon>
        <taxon>Viteae</taxon>
        <taxon>Vitis</taxon>
    </lineage>
</organism>
<evidence type="ECO:0000313" key="5">
    <source>
        <dbReference type="Proteomes" id="UP001168098"/>
    </source>
</evidence>
<dbReference type="PANTHER" id="PTHR47926">
    <property type="entry name" value="PENTATRICOPEPTIDE REPEAT-CONTAINING PROTEIN"/>
    <property type="match status" value="1"/>
</dbReference>
<dbReference type="Proteomes" id="UP001168098">
    <property type="component" value="Unassembled WGS sequence"/>
</dbReference>
<dbReference type="FunFam" id="1.25.40.10:FF:000285">
    <property type="entry name" value="Pentatricopeptide repeat-containing protein, chloroplastic"/>
    <property type="match status" value="1"/>
</dbReference>